<protein>
    <submittedName>
        <fullName evidence="3">Uncharacterized protein</fullName>
    </submittedName>
</protein>
<proteinExistence type="predicted"/>
<evidence type="ECO:0000313" key="4">
    <source>
        <dbReference type="Proteomes" id="UP000054498"/>
    </source>
</evidence>
<dbReference type="EMBL" id="KK102947">
    <property type="protein sequence ID" value="KIY96554.1"/>
    <property type="molecule type" value="Genomic_DNA"/>
</dbReference>
<dbReference type="RefSeq" id="XP_013895574.1">
    <property type="nucleotide sequence ID" value="XM_014040120.1"/>
</dbReference>
<feature type="region of interest" description="Disordered" evidence="1">
    <location>
        <begin position="1"/>
        <end position="28"/>
    </location>
</feature>
<evidence type="ECO:0000256" key="1">
    <source>
        <dbReference type="SAM" id="MobiDB-lite"/>
    </source>
</evidence>
<sequence length="344" mass="38987">MSDGLESSGTVPGASGSDSAPAQRRRPRQSSCRREHVLLLLSLAGCVLYVLLVWDWATGGAVLRGSRREVVVLYVFAYTDPEFLDNLKYFVKEAVERDPGVCDYVIAVQRSHGQLDPSLLPPLPPHARYVFHENVCYDWGTFGWLLMGSGHVDPRRYRYFFFINSSVRGPFMPPYARGLLHWAEPFLSRLDASVKLVGPTISCEGTPLDGDVKGVWRRNPHVQSYVVAMDSVGLKLLIDDGRVFQCHRDRWNTIYYSELGSSAAVLDAGYNIGCLMARYQGVDWRDKRNWGCNERLTATSEHSLDGVSVDPLEVMFVKVKSYMLSSEWSFSKKAVKYQRWQEQQ</sequence>
<dbReference type="AlphaFoldDB" id="A0A0D2LYT9"/>
<feature type="compositionally biased region" description="Polar residues" evidence="1">
    <location>
        <begin position="1"/>
        <end position="10"/>
    </location>
</feature>
<dbReference type="STRING" id="145388.A0A0D2LYT9"/>
<feature type="non-terminal residue" evidence="3">
    <location>
        <position position="344"/>
    </location>
</feature>
<feature type="transmembrane region" description="Helical" evidence="2">
    <location>
        <begin position="37"/>
        <end position="57"/>
    </location>
</feature>
<gene>
    <name evidence="3" type="ORF">MNEG_11409</name>
</gene>
<accession>A0A0D2LYT9</accession>
<reference evidence="3 4" key="1">
    <citation type="journal article" date="2013" name="BMC Genomics">
        <title>Reconstruction of the lipid metabolism for the microalga Monoraphidium neglectum from its genome sequence reveals characteristics suitable for biofuel production.</title>
        <authorList>
            <person name="Bogen C."/>
            <person name="Al-Dilaimi A."/>
            <person name="Albersmeier A."/>
            <person name="Wichmann J."/>
            <person name="Grundmann M."/>
            <person name="Rupp O."/>
            <person name="Lauersen K.J."/>
            <person name="Blifernez-Klassen O."/>
            <person name="Kalinowski J."/>
            <person name="Goesmann A."/>
            <person name="Mussgnug J.H."/>
            <person name="Kruse O."/>
        </authorList>
    </citation>
    <scope>NUCLEOTIDE SEQUENCE [LARGE SCALE GENOMIC DNA]</scope>
    <source>
        <strain evidence="3 4">SAG 48.87</strain>
    </source>
</reference>
<organism evidence="3 4">
    <name type="scientific">Monoraphidium neglectum</name>
    <dbReference type="NCBI Taxonomy" id="145388"/>
    <lineage>
        <taxon>Eukaryota</taxon>
        <taxon>Viridiplantae</taxon>
        <taxon>Chlorophyta</taxon>
        <taxon>core chlorophytes</taxon>
        <taxon>Chlorophyceae</taxon>
        <taxon>CS clade</taxon>
        <taxon>Sphaeropleales</taxon>
        <taxon>Selenastraceae</taxon>
        <taxon>Monoraphidium</taxon>
    </lineage>
</organism>
<name>A0A0D2LYT9_9CHLO</name>
<keyword evidence="2" id="KW-0472">Membrane</keyword>
<keyword evidence="2" id="KW-1133">Transmembrane helix</keyword>
<evidence type="ECO:0000256" key="2">
    <source>
        <dbReference type="SAM" id="Phobius"/>
    </source>
</evidence>
<dbReference type="KEGG" id="mng:MNEG_11409"/>
<evidence type="ECO:0000313" key="3">
    <source>
        <dbReference type="EMBL" id="KIY96554.1"/>
    </source>
</evidence>
<dbReference type="Proteomes" id="UP000054498">
    <property type="component" value="Unassembled WGS sequence"/>
</dbReference>
<keyword evidence="4" id="KW-1185">Reference proteome</keyword>
<dbReference type="GeneID" id="25728668"/>
<keyword evidence="2" id="KW-0812">Transmembrane</keyword>
<dbReference type="OrthoDB" id="526941at2759"/>